<name>A0ABY0IKW4_9BACT</name>
<organism evidence="1 2">
    <name type="scientific">Halobacteriovorax vibrionivorans</name>
    <dbReference type="NCBI Taxonomy" id="2152716"/>
    <lineage>
        <taxon>Bacteria</taxon>
        <taxon>Pseudomonadati</taxon>
        <taxon>Bdellovibrionota</taxon>
        <taxon>Bacteriovoracia</taxon>
        <taxon>Bacteriovoracales</taxon>
        <taxon>Halobacteriovoraceae</taxon>
        <taxon>Halobacteriovorax</taxon>
    </lineage>
</organism>
<dbReference type="Proteomes" id="UP000443582">
    <property type="component" value="Unassembled WGS sequence"/>
</dbReference>
<dbReference type="EMBL" id="QDKL01000002">
    <property type="protein sequence ID" value="RZF22164.1"/>
    <property type="molecule type" value="Genomic_DNA"/>
</dbReference>
<evidence type="ECO:0000313" key="1">
    <source>
        <dbReference type="EMBL" id="RZF22164.1"/>
    </source>
</evidence>
<evidence type="ECO:0008006" key="3">
    <source>
        <dbReference type="Google" id="ProtNLM"/>
    </source>
</evidence>
<evidence type="ECO:0000313" key="2">
    <source>
        <dbReference type="Proteomes" id="UP000443582"/>
    </source>
</evidence>
<protein>
    <recommendedName>
        <fullName evidence="3">Transcription factor CBF/NF-Y/archaeal histone domain-containing protein</fullName>
    </recommendedName>
</protein>
<proteinExistence type="predicted"/>
<reference evidence="2" key="1">
    <citation type="journal article" date="2019" name="Int. J. Syst. Evol. Microbiol.">
        <title>Halobacteriovorax valvorus sp. nov., a novel prokaryotic predator isolated from coastal seawater of China.</title>
        <authorList>
            <person name="Chen M.-X."/>
        </authorList>
    </citation>
    <scope>NUCLEOTIDE SEQUENCE [LARGE SCALE GENOMIC DNA]</scope>
    <source>
        <strain evidence="2">BL9</strain>
    </source>
</reference>
<sequence length="63" mass="7102">MPLNDQEILIVASKLKKYIKDKHGLNTSANVMQVLSDIVRVKCDAAAERAMQNGRKTLQDKDF</sequence>
<comment type="caution">
    <text evidence="1">The sequence shown here is derived from an EMBL/GenBank/DDBJ whole genome shotgun (WGS) entry which is preliminary data.</text>
</comment>
<accession>A0ABY0IKW4</accession>
<gene>
    <name evidence="1" type="ORF">DAY19_06445</name>
</gene>
<keyword evidence="2" id="KW-1185">Reference proteome</keyword>